<accession>A0A7M1KC21</accession>
<dbReference type="Proteomes" id="UP000594923">
    <property type="component" value="Chromosome"/>
</dbReference>
<dbReference type="RefSeq" id="WP_197625511.1">
    <property type="nucleotide sequence ID" value="NZ_CP063073.1"/>
</dbReference>
<evidence type="ECO:0000313" key="1">
    <source>
        <dbReference type="EMBL" id="QOQ73825.1"/>
    </source>
</evidence>
<dbReference type="EMBL" id="CP063073">
    <property type="protein sequence ID" value="QOQ73825.1"/>
    <property type="molecule type" value="Genomic_DNA"/>
</dbReference>
<sequence length="475" mass="53909">MERSAMEYAFCAIWARYQKSNQESVTLEQLKFWAIDKGLCVTGIERKEIGAFNKTDCIVIHTNEGSACLPVTNDKSKEDWRERHDHSNQTAEEWKKLEWFSPFWVSGRDARKILQDAKLRSASEAIEMFNYHTSTIYTLSFEAVCIEQIMGSAKCLIDIRPLAREAYLAFYAGYKSASIAALIPAIEGAITRILPKEMQSLATLEKVNRVVEGAIQYAAELHYEGMWTPSGYKSVDYLFCMDERVFAFETFRRWLQDSFFQSTDEYTGAANLNRHLFAHGLSPEWQRANLARLIVAISTIGLIESWYCRDNSVSLFFPAPDKDSELLWQQAILHGSAQMVIKLMEEKHYHESGKVVPVVPTDDGTTLRKSLLMKDCIDDLVRPLRSAGWAVEFTEDSSDIYVKLLAKSDTGSLSVALLYSCASDNCLYKDLEKDCDVILYRGAPYHQEQFARGVKVHVGPVAGWQPPLAASYKKP</sequence>
<name>A0A7M1KC21_9PSED</name>
<evidence type="ECO:0000313" key="2">
    <source>
        <dbReference type="Proteomes" id="UP000594923"/>
    </source>
</evidence>
<reference evidence="1 2" key="1">
    <citation type="submission" date="2020-10" db="EMBL/GenBank/DDBJ databases">
        <title>High quality whole genome sequence of Pseudomonas poae PMA22.</title>
        <authorList>
            <person name="Hernandez J.G."/>
            <person name="Rodriguez P."/>
            <person name="Cuevas C."/>
            <person name="de la Calle F."/>
            <person name="Galan B."/>
            <person name="Garcia J.L."/>
        </authorList>
    </citation>
    <scope>NUCLEOTIDE SEQUENCE [LARGE SCALE GENOMIC DNA]</scope>
    <source>
        <strain evidence="1 2">PMA22</strain>
    </source>
</reference>
<dbReference type="AlphaFoldDB" id="A0A7M1KC21"/>
<gene>
    <name evidence="1" type="ORF">IMF22_20260</name>
</gene>
<organism evidence="1 2">
    <name type="scientific">Pseudomonas poae</name>
    <dbReference type="NCBI Taxonomy" id="200451"/>
    <lineage>
        <taxon>Bacteria</taxon>
        <taxon>Pseudomonadati</taxon>
        <taxon>Pseudomonadota</taxon>
        <taxon>Gammaproteobacteria</taxon>
        <taxon>Pseudomonadales</taxon>
        <taxon>Pseudomonadaceae</taxon>
        <taxon>Pseudomonas</taxon>
    </lineage>
</organism>
<protein>
    <submittedName>
        <fullName evidence="1">Uncharacterized protein</fullName>
    </submittedName>
</protein>
<proteinExistence type="predicted"/>